<accession>A0A6J7J423</accession>
<dbReference type="EMBL" id="CAFBNB010000210">
    <property type="protein sequence ID" value="CAB4937965.1"/>
    <property type="molecule type" value="Genomic_DNA"/>
</dbReference>
<evidence type="ECO:0000256" key="1">
    <source>
        <dbReference type="SAM" id="MobiDB-lite"/>
    </source>
</evidence>
<sequence length="127" mass="13747">MGVLDDIVDALGAARIPGEPALLAELVELLDAPREHLVDIRLMPGIPDHDVLGRLEDAVQRNGQLDDPEVRAEVATGGRYLLNEEGPDLLRQRRHLLDRQGTDIVGIADSAEQTHPRSLPGKARSGA</sequence>
<protein>
    <submittedName>
        <fullName evidence="2">Unannotated protein</fullName>
    </submittedName>
</protein>
<feature type="region of interest" description="Disordered" evidence="1">
    <location>
        <begin position="106"/>
        <end position="127"/>
    </location>
</feature>
<evidence type="ECO:0000313" key="2">
    <source>
        <dbReference type="EMBL" id="CAB4937965.1"/>
    </source>
</evidence>
<dbReference type="AlphaFoldDB" id="A0A6J7J423"/>
<proteinExistence type="predicted"/>
<gene>
    <name evidence="2" type="ORF">UFOPK3720_01100</name>
</gene>
<organism evidence="2">
    <name type="scientific">freshwater metagenome</name>
    <dbReference type="NCBI Taxonomy" id="449393"/>
    <lineage>
        <taxon>unclassified sequences</taxon>
        <taxon>metagenomes</taxon>
        <taxon>ecological metagenomes</taxon>
    </lineage>
</organism>
<name>A0A6J7J423_9ZZZZ</name>
<reference evidence="2" key="1">
    <citation type="submission" date="2020-05" db="EMBL/GenBank/DDBJ databases">
        <authorList>
            <person name="Chiriac C."/>
            <person name="Salcher M."/>
            <person name="Ghai R."/>
            <person name="Kavagutti S V."/>
        </authorList>
    </citation>
    <scope>NUCLEOTIDE SEQUENCE</scope>
</reference>